<evidence type="ECO:0000313" key="2">
    <source>
        <dbReference type="Proteomes" id="UP001160148"/>
    </source>
</evidence>
<accession>A0AAV0VT67</accession>
<dbReference type="EMBL" id="CARXXK010000001">
    <property type="protein sequence ID" value="CAI6347373.1"/>
    <property type="molecule type" value="Genomic_DNA"/>
</dbReference>
<keyword evidence="2" id="KW-1185">Reference proteome</keyword>
<dbReference type="AlphaFoldDB" id="A0AAV0VT67"/>
<dbReference type="Proteomes" id="UP001160148">
    <property type="component" value="Unassembled WGS sequence"/>
</dbReference>
<gene>
    <name evidence="1" type="ORF">MEUPH1_LOCUS4168</name>
</gene>
<name>A0AAV0VT67_9HEMI</name>
<comment type="caution">
    <text evidence="1">The sequence shown here is derived from an EMBL/GenBank/DDBJ whole genome shotgun (WGS) entry which is preliminary data.</text>
</comment>
<proteinExistence type="predicted"/>
<protein>
    <submittedName>
        <fullName evidence="1">Uncharacterized protein</fullName>
    </submittedName>
</protein>
<organism evidence="1 2">
    <name type="scientific">Macrosiphum euphorbiae</name>
    <name type="common">potato aphid</name>
    <dbReference type="NCBI Taxonomy" id="13131"/>
    <lineage>
        <taxon>Eukaryota</taxon>
        <taxon>Metazoa</taxon>
        <taxon>Ecdysozoa</taxon>
        <taxon>Arthropoda</taxon>
        <taxon>Hexapoda</taxon>
        <taxon>Insecta</taxon>
        <taxon>Pterygota</taxon>
        <taxon>Neoptera</taxon>
        <taxon>Paraneoptera</taxon>
        <taxon>Hemiptera</taxon>
        <taxon>Sternorrhyncha</taxon>
        <taxon>Aphidomorpha</taxon>
        <taxon>Aphidoidea</taxon>
        <taxon>Aphididae</taxon>
        <taxon>Macrosiphini</taxon>
        <taxon>Macrosiphum</taxon>
    </lineage>
</organism>
<reference evidence="1 2" key="1">
    <citation type="submission" date="2023-01" db="EMBL/GenBank/DDBJ databases">
        <authorList>
            <person name="Whitehead M."/>
        </authorList>
    </citation>
    <scope>NUCLEOTIDE SEQUENCE [LARGE SCALE GENOMIC DNA]</scope>
</reference>
<sequence length="90" mass="10862">MTVQEFEKSYIATKKAYDEVINYENQPSYQKLITNTQPKEDAINDYLKNQMPEISEEKFPSAYCEEHNIRYMYKNYEVYADPTDEVYYSK</sequence>
<evidence type="ECO:0000313" key="1">
    <source>
        <dbReference type="EMBL" id="CAI6347373.1"/>
    </source>
</evidence>